<dbReference type="GO" id="GO:0003700">
    <property type="term" value="F:DNA-binding transcription factor activity"/>
    <property type="evidence" value="ECO:0007669"/>
    <property type="project" value="InterPro"/>
</dbReference>
<comment type="subcellular location">
    <subcellularLocation>
        <location evidence="1">Nucleus</location>
    </subcellularLocation>
</comment>
<evidence type="ECO:0000256" key="1">
    <source>
        <dbReference type="ARBA" id="ARBA00004123"/>
    </source>
</evidence>
<dbReference type="GO" id="GO:0005634">
    <property type="term" value="C:nucleus"/>
    <property type="evidence" value="ECO:0007669"/>
    <property type="project" value="UniProtKB-SubCell"/>
</dbReference>
<dbReference type="EMBL" id="CM007370">
    <property type="protein sequence ID" value="OIW03080.1"/>
    <property type="molecule type" value="Genomic_DNA"/>
</dbReference>
<evidence type="ECO:0000313" key="9">
    <source>
        <dbReference type="Proteomes" id="UP000188354"/>
    </source>
</evidence>
<dbReference type="Proteomes" id="UP000188354">
    <property type="component" value="Chromosome LG10"/>
</dbReference>
<gene>
    <name evidence="8" type="ORF">TanjilG_19360</name>
</gene>
<evidence type="ECO:0000256" key="6">
    <source>
        <dbReference type="SAM" id="MobiDB-lite"/>
    </source>
</evidence>
<keyword evidence="5" id="KW-0539">Nucleus</keyword>
<dbReference type="InterPro" id="IPR036955">
    <property type="entry name" value="AP2/ERF_dom_sf"/>
</dbReference>
<dbReference type="Pfam" id="PF00847">
    <property type="entry name" value="AP2"/>
    <property type="match status" value="2"/>
</dbReference>
<proteinExistence type="predicted"/>
<name>A0A1J7GRB6_LUPAN</name>
<evidence type="ECO:0000259" key="7">
    <source>
        <dbReference type="PROSITE" id="PS51032"/>
    </source>
</evidence>
<dbReference type="InterPro" id="IPR016177">
    <property type="entry name" value="DNA-bd_dom_sf"/>
</dbReference>
<dbReference type="Gene3D" id="3.30.730.10">
    <property type="entry name" value="AP2/ERF domain"/>
    <property type="match status" value="2"/>
</dbReference>
<evidence type="ECO:0000256" key="5">
    <source>
        <dbReference type="ARBA" id="ARBA00023242"/>
    </source>
</evidence>
<dbReference type="PROSITE" id="PS51032">
    <property type="entry name" value="AP2_ERF"/>
    <property type="match status" value="2"/>
</dbReference>
<feature type="region of interest" description="Disordered" evidence="6">
    <location>
        <begin position="97"/>
        <end position="116"/>
    </location>
</feature>
<evidence type="ECO:0000256" key="3">
    <source>
        <dbReference type="ARBA" id="ARBA00023125"/>
    </source>
</evidence>
<dbReference type="PRINTS" id="PR00367">
    <property type="entry name" value="ETHRSPELEMNT"/>
</dbReference>
<feature type="domain" description="AP2/ERF" evidence="7">
    <location>
        <begin position="233"/>
        <end position="291"/>
    </location>
</feature>
<evidence type="ECO:0000256" key="2">
    <source>
        <dbReference type="ARBA" id="ARBA00023015"/>
    </source>
</evidence>
<reference evidence="8 9" key="1">
    <citation type="journal article" date="2017" name="Plant Biotechnol. J.">
        <title>A comprehensive draft genome sequence for lupin (Lupinus angustifolius), an emerging health food: insights into plant-microbe interactions and legume evolution.</title>
        <authorList>
            <person name="Hane J.K."/>
            <person name="Ming Y."/>
            <person name="Kamphuis L.G."/>
            <person name="Nelson M.N."/>
            <person name="Garg G."/>
            <person name="Atkins C.A."/>
            <person name="Bayer P.E."/>
            <person name="Bravo A."/>
            <person name="Bringans S."/>
            <person name="Cannon S."/>
            <person name="Edwards D."/>
            <person name="Foley R."/>
            <person name="Gao L.L."/>
            <person name="Harrison M.J."/>
            <person name="Huang W."/>
            <person name="Hurgobin B."/>
            <person name="Li S."/>
            <person name="Liu C.W."/>
            <person name="McGrath A."/>
            <person name="Morahan G."/>
            <person name="Murray J."/>
            <person name="Weller J."/>
            <person name="Jian J."/>
            <person name="Singh K.B."/>
        </authorList>
    </citation>
    <scope>NUCLEOTIDE SEQUENCE [LARGE SCALE GENOMIC DNA]</scope>
    <source>
        <strain evidence="9">cv. Tanjil</strain>
        <tissue evidence="8">Whole plant</tissue>
    </source>
</reference>
<dbReference type="STRING" id="3871.A0A1J7GRB6"/>
<dbReference type="GO" id="GO:0003677">
    <property type="term" value="F:DNA binding"/>
    <property type="evidence" value="ECO:0007669"/>
    <property type="project" value="UniProtKB-KW"/>
</dbReference>
<keyword evidence="2" id="KW-0805">Transcription regulation</keyword>
<dbReference type="SUPFAM" id="SSF54171">
    <property type="entry name" value="DNA-binding domain"/>
    <property type="match status" value="2"/>
</dbReference>
<dbReference type="AlphaFoldDB" id="A0A1J7GRB6"/>
<dbReference type="PANTHER" id="PTHR32467">
    <property type="entry name" value="AP2-LIKE ETHYLENE-RESPONSIVE TRANSCRIPTION FACTOR"/>
    <property type="match status" value="1"/>
</dbReference>
<evidence type="ECO:0000256" key="4">
    <source>
        <dbReference type="ARBA" id="ARBA00023163"/>
    </source>
</evidence>
<dbReference type="Gramene" id="OIW03080">
    <property type="protein sequence ID" value="OIW03080"/>
    <property type="gene ID" value="TanjilG_19360"/>
</dbReference>
<keyword evidence="4" id="KW-0804">Transcription</keyword>
<keyword evidence="9" id="KW-1185">Reference proteome</keyword>
<dbReference type="SMART" id="SM00380">
    <property type="entry name" value="AP2"/>
    <property type="match status" value="2"/>
</dbReference>
<evidence type="ECO:0000313" key="8">
    <source>
        <dbReference type="EMBL" id="OIW03080.1"/>
    </source>
</evidence>
<dbReference type="InterPro" id="IPR001471">
    <property type="entry name" value="AP2/ERF_dom"/>
</dbReference>
<dbReference type="PANTHER" id="PTHR32467:SF218">
    <property type="entry name" value="AP2-LIKE ETHYLENE-RESPONSIVE TRANSCRIPTION FACTOR PLT2"/>
    <property type="match status" value="1"/>
</dbReference>
<protein>
    <recommendedName>
        <fullName evidence="7">AP2/ERF domain-containing protein</fullName>
    </recommendedName>
</protein>
<organism evidence="8 9">
    <name type="scientific">Lupinus angustifolius</name>
    <name type="common">Narrow-leaved blue lupine</name>
    <dbReference type="NCBI Taxonomy" id="3871"/>
    <lineage>
        <taxon>Eukaryota</taxon>
        <taxon>Viridiplantae</taxon>
        <taxon>Streptophyta</taxon>
        <taxon>Embryophyta</taxon>
        <taxon>Tracheophyta</taxon>
        <taxon>Spermatophyta</taxon>
        <taxon>Magnoliopsida</taxon>
        <taxon>eudicotyledons</taxon>
        <taxon>Gunneridae</taxon>
        <taxon>Pentapetalae</taxon>
        <taxon>rosids</taxon>
        <taxon>fabids</taxon>
        <taxon>Fabales</taxon>
        <taxon>Fabaceae</taxon>
        <taxon>Papilionoideae</taxon>
        <taxon>50 kb inversion clade</taxon>
        <taxon>genistoids sensu lato</taxon>
        <taxon>core genistoids</taxon>
        <taxon>Genisteae</taxon>
        <taxon>Lupinus</taxon>
    </lineage>
</organism>
<feature type="domain" description="AP2/ERF" evidence="7">
    <location>
        <begin position="134"/>
        <end position="197"/>
    </location>
</feature>
<dbReference type="OMA" id="EMMALNS"/>
<sequence>MDENMDSPFQNHDWNLINSHSSNEILEPEDFLGVRSSENQSDILALNEIQSNDSDYLFTNNNFSVTPIQNSLVAATNLGNYEYQENNMQPLTLSTGNVGNNDSTNQRSGDNNTNNAVQVARRNSLQYSRQRKSIYRGVSRHISTGKYEAHIWDSSIKREGKSKSGFQGGYDTEEKAARAHDLAALKYWGESTITNFPIGNYEKELEEMKNMTKKDFVAAIRRKSTGFRRGASPYRGVTKHSKNGKWQAKIGRVDGHKDLYLGTYSTEEEAAEAYDIAAIKFRGPNAVTNFDINRYDVKSIVESNTLPLKGGAIKILQDTDVVESSREREEMTSLLGSSSTSNVLGHGYPLQNRAMPCYNNTNEYTQVYNLSYVQTQLELYQKQQNGSYNGRLNNNQIQNHPTLLQGYMNIGSSSSSAVMHNNGGGSSDWSYNGVGFIGNNNNGLVGMTSKSSSSLMVNDGIVGMASNSSSSNAKGLSFMVDYDLASEGYSGWLMDSFDAPNA</sequence>
<keyword evidence="3" id="KW-0238">DNA-binding</keyword>
<accession>A0A1J7GRB6</accession>
<dbReference type="CDD" id="cd00018">
    <property type="entry name" value="AP2"/>
    <property type="match status" value="2"/>
</dbReference>